<evidence type="ECO:0000313" key="2">
    <source>
        <dbReference type="Proteomes" id="UP000245609"/>
    </source>
</evidence>
<keyword evidence="2" id="KW-1185">Reference proteome</keyword>
<dbReference type="PANTHER" id="PTHR11362:SF82">
    <property type="entry name" value="PHOSPHATIDYLETHANOLAMINE-BINDING PROTEIN 4"/>
    <property type="match status" value="1"/>
</dbReference>
<dbReference type="CDD" id="cd00866">
    <property type="entry name" value="PEBP_euk"/>
    <property type="match status" value="1"/>
</dbReference>
<gene>
    <name evidence="1" type="ORF">BB560_002639</name>
</gene>
<evidence type="ECO:0000313" key="1">
    <source>
        <dbReference type="EMBL" id="PVV02899.1"/>
    </source>
</evidence>
<reference evidence="1 2" key="1">
    <citation type="journal article" date="2018" name="MBio">
        <title>Comparative Genomics Reveals the Core Gene Toolbox for the Fungus-Insect Symbiosis.</title>
        <authorList>
            <person name="Wang Y."/>
            <person name="Stata M."/>
            <person name="Wang W."/>
            <person name="Stajich J.E."/>
            <person name="White M.M."/>
            <person name="Moncalvo J.M."/>
        </authorList>
    </citation>
    <scope>NUCLEOTIDE SEQUENCE [LARGE SCALE GENOMIC DNA]</scope>
    <source>
        <strain evidence="1 2">SC-DP-2</strain>
    </source>
</reference>
<dbReference type="EMBL" id="MBFS01000305">
    <property type="protein sequence ID" value="PVV02899.1"/>
    <property type="molecule type" value="Genomic_DNA"/>
</dbReference>
<dbReference type="Pfam" id="PF01161">
    <property type="entry name" value="PBP"/>
    <property type="match status" value="1"/>
</dbReference>
<accession>A0A2T9ZE88</accession>
<dbReference type="Gene3D" id="3.90.280.10">
    <property type="entry name" value="PEBP-like"/>
    <property type="match status" value="1"/>
</dbReference>
<comment type="caution">
    <text evidence="1">The sequence shown here is derived from an EMBL/GenBank/DDBJ whole genome shotgun (WGS) entry which is preliminary data.</text>
</comment>
<protein>
    <submittedName>
        <fullName evidence="1">Uncharacterized protein</fullName>
    </submittedName>
</protein>
<organism evidence="1 2">
    <name type="scientific">Smittium megazygosporum</name>
    <dbReference type="NCBI Taxonomy" id="133381"/>
    <lineage>
        <taxon>Eukaryota</taxon>
        <taxon>Fungi</taxon>
        <taxon>Fungi incertae sedis</taxon>
        <taxon>Zoopagomycota</taxon>
        <taxon>Kickxellomycotina</taxon>
        <taxon>Harpellomycetes</taxon>
        <taxon>Harpellales</taxon>
        <taxon>Legeriomycetaceae</taxon>
        <taxon>Smittium</taxon>
    </lineage>
</organism>
<dbReference type="InterPro" id="IPR035810">
    <property type="entry name" value="PEBP_euk"/>
</dbReference>
<dbReference type="STRING" id="133381.A0A2T9ZE88"/>
<dbReference type="Proteomes" id="UP000245609">
    <property type="component" value="Unassembled WGS sequence"/>
</dbReference>
<dbReference type="OrthoDB" id="2153661at2759"/>
<dbReference type="SUPFAM" id="SSF49777">
    <property type="entry name" value="PEBP-like"/>
    <property type="match status" value="1"/>
</dbReference>
<dbReference type="AlphaFoldDB" id="A0A2T9ZE88"/>
<dbReference type="PANTHER" id="PTHR11362">
    <property type="entry name" value="PHOSPHATIDYLETHANOLAMINE-BINDING PROTEIN"/>
    <property type="match status" value="1"/>
</dbReference>
<dbReference type="Gene3D" id="1.20.58.1180">
    <property type="match status" value="1"/>
</dbReference>
<dbReference type="InterPro" id="IPR008914">
    <property type="entry name" value="PEBP"/>
</dbReference>
<proteinExistence type="predicted"/>
<dbReference type="InterPro" id="IPR036610">
    <property type="entry name" value="PEBP-like_sf"/>
</dbReference>
<sequence>MNFLKTNSILKQISTRAISKFIRPESTFVNPARNVNPAYEEALKIIDNYHNKCLENIKKLESQLKDCASSEERESIERQILVQSAESERHFNEVKWNARNRNFDLSKPVYRALKEEAFRKRPLEVVMQRAYQMFVIPDLIDPSKFESASAQLDLTFDSLQDDPIESGIIIQAEKVVNPPKINFIPFHTDSKLYTILLVDPDSPDQQSQSFKQKCHFAACNVPFDIYNNKYDPETMGEVAISYIPPHPEDGTKIHRYVYLVLKQGKNGNVQINPSDIPKTIETRSFCEKLDLSPVAVTFFRSEWDPSVDLIHTNILKETPPRFGSYAFPKKTPKN</sequence>
<name>A0A2T9ZE88_9FUNG</name>